<evidence type="ECO:0000313" key="3">
    <source>
        <dbReference type="EMBL" id="KAJ3486745.1"/>
    </source>
</evidence>
<keyword evidence="4" id="KW-1185">Reference proteome</keyword>
<dbReference type="Pfam" id="PF07859">
    <property type="entry name" value="Abhydrolase_3"/>
    <property type="match status" value="1"/>
</dbReference>
<dbReference type="PANTHER" id="PTHR48081:SF8">
    <property type="entry name" value="ALPHA_BETA HYDROLASE FOLD-3 DOMAIN-CONTAINING PROTEIN-RELATED"/>
    <property type="match status" value="1"/>
</dbReference>
<organism evidence="3 4">
    <name type="scientific">Meripilus lineatus</name>
    <dbReference type="NCBI Taxonomy" id="2056292"/>
    <lineage>
        <taxon>Eukaryota</taxon>
        <taxon>Fungi</taxon>
        <taxon>Dikarya</taxon>
        <taxon>Basidiomycota</taxon>
        <taxon>Agaricomycotina</taxon>
        <taxon>Agaricomycetes</taxon>
        <taxon>Polyporales</taxon>
        <taxon>Meripilaceae</taxon>
        <taxon>Meripilus</taxon>
    </lineage>
</organism>
<evidence type="ECO:0000313" key="4">
    <source>
        <dbReference type="Proteomes" id="UP001212997"/>
    </source>
</evidence>
<dbReference type="SUPFAM" id="SSF53474">
    <property type="entry name" value="alpha/beta-Hydrolases"/>
    <property type="match status" value="1"/>
</dbReference>
<sequence length="356" mass="38677">MSQYAQFSKTSPELAAVIARLPPSPLLGDIQTVRNVAEAMFRGPQAQDALKRILPPDSTYTVHDHKVPVDGGEILVRGVIPTFTEGEDGTFPLLVWYHPGGFALGDIDQSDAILRALSVNQRISTLNVEYRLSPENPFPAGHDDCYHALKWAAENASLLNASLGKGFVVAGQSSGGNLAGSVALRAAEDPFFEGRKLTGQCLQIPSVVHPSAWPEKYRAELLSFEQNKDAPILGTDAMLQFLEWLGAPADHPHFSILLHSAHAKAPPAYIQVAGFDPLRDEGILYAKVLEEAGVKVQCDVYAGLPHGGHQIFPTLDVSRKFQADFVSHLPWLFKGGKVVTEDSDNVLKTLQCIDTI</sequence>
<comment type="caution">
    <text evidence="3">The sequence shown here is derived from an EMBL/GenBank/DDBJ whole genome shotgun (WGS) entry which is preliminary data.</text>
</comment>
<dbReference type="Proteomes" id="UP001212997">
    <property type="component" value="Unassembled WGS sequence"/>
</dbReference>
<dbReference type="PANTHER" id="PTHR48081">
    <property type="entry name" value="AB HYDROLASE SUPERFAMILY PROTEIN C4A8.06C"/>
    <property type="match status" value="1"/>
</dbReference>
<evidence type="ECO:0000259" key="2">
    <source>
        <dbReference type="Pfam" id="PF07859"/>
    </source>
</evidence>
<evidence type="ECO:0000256" key="1">
    <source>
        <dbReference type="ARBA" id="ARBA00022801"/>
    </source>
</evidence>
<dbReference type="InterPro" id="IPR013094">
    <property type="entry name" value="AB_hydrolase_3"/>
</dbReference>
<dbReference type="EMBL" id="JANAWD010000112">
    <property type="protein sequence ID" value="KAJ3486745.1"/>
    <property type="molecule type" value="Genomic_DNA"/>
</dbReference>
<protein>
    <recommendedName>
        <fullName evidence="2">Alpha/beta hydrolase fold-3 domain-containing protein</fullName>
    </recommendedName>
</protein>
<accession>A0AAD5V7R0</accession>
<dbReference type="InterPro" id="IPR029058">
    <property type="entry name" value="AB_hydrolase_fold"/>
</dbReference>
<dbReference type="Gene3D" id="3.40.50.1820">
    <property type="entry name" value="alpha/beta hydrolase"/>
    <property type="match status" value="1"/>
</dbReference>
<name>A0AAD5V7R0_9APHY</name>
<dbReference type="AlphaFoldDB" id="A0AAD5V7R0"/>
<feature type="domain" description="Alpha/beta hydrolase fold-3" evidence="2">
    <location>
        <begin position="94"/>
        <end position="309"/>
    </location>
</feature>
<dbReference type="InterPro" id="IPR050300">
    <property type="entry name" value="GDXG_lipolytic_enzyme"/>
</dbReference>
<keyword evidence="1" id="KW-0378">Hydrolase</keyword>
<reference evidence="3" key="1">
    <citation type="submission" date="2022-07" db="EMBL/GenBank/DDBJ databases">
        <title>Genome Sequence of Physisporinus lineatus.</title>
        <authorList>
            <person name="Buettner E."/>
        </authorList>
    </citation>
    <scope>NUCLEOTIDE SEQUENCE</scope>
    <source>
        <strain evidence="3">VT162</strain>
    </source>
</reference>
<proteinExistence type="predicted"/>
<dbReference type="GO" id="GO:0016787">
    <property type="term" value="F:hydrolase activity"/>
    <property type="evidence" value="ECO:0007669"/>
    <property type="project" value="UniProtKB-KW"/>
</dbReference>
<gene>
    <name evidence="3" type="ORF">NLI96_g4022</name>
</gene>